<dbReference type="NCBIfam" id="TIGR04085">
    <property type="entry name" value="rSAM_more_4Fe4S"/>
    <property type="match status" value="1"/>
</dbReference>
<gene>
    <name evidence="8" type="ORF">OXPF_14680</name>
</gene>
<dbReference type="SFLD" id="SFLDG01384">
    <property type="entry name" value="thioether_bond_formation_requi"/>
    <property type="match status" value="1"/>
</dbReference>
<accession>A0A0P8WR10</accession>
<dbReference type="OrthoDB" id="9808591at2"/>
<dbReference type="AlphaFoldDB" id="A0A0P8WR10"/>
<dbReference type="SUPFAM" id="SSF102114">
    <property type="entry name" value="Radical SAM enzymes"/>
    <property type="match status" value="1"/>
</dbReference>
<evidence type="ECO:0000256" key="4">
    <source>
        <dbReference type="ARBA" id="ARBA00022723"/>
    </source>
</evidence>
<dbReference type="PANTHER" id="PTHR43273:SF8">
    <property type="entry name" value="RADICAL SAM DOMAIN PROTEIN"/>
    <property type="match status" value="1"/>
</dbReference>
<dbReference type="Pfam" id="PF13186">
    <property type="entry name" value="SPASM"/>
    <property type="match status" value="1"/>
</dbReference>
<protein>
    <recommendedName>
        <fullName evidence="7">Radical SAM core domain-containing protein</fullName>
    </recommendedName>
</protein>
<dbReference type="CDD" id="cd01335">
    <property type="entry name" value="Radical_SAM"/>
    <property type="match status" value="1"/>
</dbReference>
<dbReference type="Gene3D" id="3.20.20.70">
    <property type="entry name" value="Aldolase class I"/>
    <property type="match status" value="1"/>
</dbReference>
<keyword evidence="9" id="KW-1185">Reference proteome</keyword>
<dbReference type="PROSITE" id="PS51918">
    <property type="entry name" value="RADICAL_SAM"/>
    <property type="match status" value="1"/>
</dbReference>
<dbReference type="PANTHER" id="PTHR43273">
    <property type="entry name" value="ANAEROBIC SULFATASE-MATURATING ENZYME HOMOLOG ASLB-RELATED"/>
    <property type="match status" value="1"/>
</dbReference>
<keyword evidence="6" id="KW-0411">Iron-sulfur</keyword>
<dbReference type="Pfam" id="PF04055">
    <property type="entry name" value="Radical_SAM"/>
    <property type="match status" value="1"/>
</dbReference>
<dbReference type="InterPro" id="IPR013785">
    <property type="entry name" value="Aldolase_TIM"/>
</dbReference>
<dbReference type="SFLD" id="SFLDS00029">
    <property type="entry name" value="Radical_SAM"/>
    <property type="match status" value="1"/>
</dbReference>
<evidence type="ECO:0000256" key="1">
    <source>
        <dbReference type="ARBA" id="ARBA00001966"/>
    </source>
</evidence>
<dbReference type="InterPro" id="IPR058240">
    <property type="entry name" value="rSAM_sf"/>
</dbReference>
<dbReference type="SFLD" id="SFLDG01067">
    <property type="entry name" value="SPASM/twitch_domain_containing"/>
    <property type="match status" value="1"/>
</dbReference>
<dbReference type="CDD" id="cd21124">
    <property type="entry name" value="SPASM_CteB-like"/>
    <property type="match status" value="1"/>
</dbReference>
<evidence type="ECO:0000313" key="9">
    <source>
        <dbReference type="Proteomes" id="UP000050326"/>
    </source>
</evidence>
<sequence>MAIIHKFDQHGIKMLLDVNSGSFHIIDDIIYDIIDDYKKVDEESIIDKFISKYERDKIKEAIDEIKNLEDSGLLYCEDLYENVAKNDNEQFFIKAMCLNIAHDCNLRCKYCFAHEGGYKGNKSLMSQEVGKKAIDFVIKNSGPRKHIEVDLFGGEPLMNFNTIKAIVEYARQQEKEFNKEMRFTMTTNATLLNDEIIEYIDTHMTNVVLSIDGRKEVNDGIRINANGKGTYDDILPKIKRMVNRRGNKKQYYVRGTFTSKNLDFYNDVMELANNGFDEISIEPVVLPEGDELSLKPENLDTIFEQYEMLTDEIIKREEKGSAFKFYHFAIDINGGPCIYKRISGCGAGFEYIAVTPEGDIYPCHQFVGNDKYKMGTLNEGIINNEIINEFKNGHVYNKKSCSDCWAKFYCSGGCQANNYNFNGNILMPYKLGCEMQKKRVECALTIKAAQFLRNNRE</sequence>
<comment type="caution">
    <text evidence="8">The sequence shown here is derived from an EMBL/GenBank/DDBJ whole genome shotgun (WGS) entry which is preliminary data.</text>
</comment>
<evidence type="ECO:0000313" key="8">
    <source>
        <dbReference type="EMBL" id="KPU44990.1"/>
    </source>
</evidence>
<dbReference type="InterPro" id="IPR024025">
    <property type="entry name" value="SCIFF_rSAM_maturase"/>
</dbReference>
<comment type="cofactor">
    <cofactor evidence="1">
        <name>[4Fe-4S] cluster</name>
        <dbReference type="ChEBI" id="CHEBI:49883"/>
    </cofactor>
</comment>
<dbReference type="GO" id="GO:0016491">
    <property type="term" value="F:oxidoreductase activity"/>
    <property type="evidence" value="ECO:0007669"/>
    <property type="project" value="InterPro"/>
</dbReference>
<dbReference type="InterPro" id="IPR023867">
    <property type="entry name" value="Sulphatase_maturase_rSAM"/>
</dbReference>
<dbReference type="EMBL" id="LKET01000028">
    <property type="protein sequence ID" value="KPU44990.1"/>
    <property type="molecule type" value="Genomic_DNA"/>
</dbReference>
<dbReference type="GO" id="GO:0051539">
    <property type="term" value="F:4 iron, 4 sulfur cluster binding"/>
    <property type="evidence" value="ECO:0007669"/>
    <property type="project" value="UniProtKB-KW"/>
</dbReference>
<keyword evidence="3" id="KW-0949">S-adenosyl-L-methionine</keyword>
<organism evidence="8 9">
    <name type="scientific">Oxobacter pfennigii</name>
    <dbReference type="NCBI Taxonomy" id="36849"/>
    <lineage>
        <taxon>Bacteria</taxon>
        <taxon>Bacillati</taxon>
        <taxon>Bacillota</taxon>
        <taxon>Clostridia</taxon>
        <taxon>Eubacteriales</taxon>
        <taxon>Clostridiaceae</taxon>
        <taxon>Oxobacter</taxon>
    </lineage>
</organism>
<dbReference type="PROSITE" id="PS01305">
    <property type="entry name" value="MOAA_NIFB_PQQE"/>
    <property type="match status" value="1"/>
</dbReference>
<keyword evidence="4" id="KW-0479">Metal-binding</keyword>
<dbReference type="InterPro" id="IPR047602">
    <property type="entry name" value="SPASM_CteB-like"/>
</dbReference>
<evidence type="ECO:0000256" key="5">
    <source>
        <dbReference type="ARBA" id="ARBA00023004"/>
    </source>
</evidence>
<reference evidence="8 9" key="1">
    <citation type="submission" date="2015-09" db="EMBL/GenBank/DDBJ databases">
        <title>Genome sequence of Oxobacter pfennigii DSM 3222.</title>
        <authorList>
            <person name="Poehlein A."/>
            <person name="Bengelsdorf F.R."/>
            <person name="Schiel-Bengelsdorf B."/>
            <person name="Duerre P."/>
            <person name="Daniel R."/>
        </authorList>
    </citation>
    <scope>NUCLEOTIDE SEQUENCE [LARGE SCALE GENOMIC DNA]</scope>
    <source>
        <strain evidence="8 9">DSM 3222</strain>
    </source>
</reference>
<evidence type="ECO:0000256" key="6">
    <source>
        <dbReference type="ARBA" id="ARBA00023014"/>
    </source>
</evidence>
<name>A0A0P8WR10_9CLOT</name>
<dbReference type="GO" id="GO:0046872">
    <property type="term" value="F:metal ion binding"/>
    <property type="evidence" value="ECO:0007669"/>
    <property type="project" value="UniProtKB-KW"/>
</dbReference>
<evidence type="ECO:0000256" key="2">
    <source>
        <dbReference type="ARBA" id="ARBA00022485"/>
    </source>
</evidence>
<dbReference type="RefSeq" id="WP_054874536.1">
    <property type="nucleotide sequence ID" value="NZ_LKET01000028.1"/>
</dbReference>
<dbReference type="InterPro" id="IPR007197">
    <property type="entry name" value="rSAM"/>
</dbReference>
<evidence type="ECO:0000256" key="3">
    <source>
        <dbReference type="ARBA" id="ARBA00022691"/>
    </source>
</evidence>
<dbReference type="PATRIC" id="fig|36849.3.peg.1556"/>
<dbReference type="InterPro" id="IPR023885">
    <property type="entry name" value="4Fe4S-binding_SPASM_dom"/>
</dbReference>
<dbReference type="SFLD" id="SFLDG01386">
    <property type="entry name" value="main_SPASM_domain-containing"/>
    <property type="match status" value="1"/>
</dbReference>
<dbReference type="NCBIfam" id="TIGR03974">
    <property type="entry name" value="rSAM_six_Cys"/>
    <property type="match status" value="1"/>
</dbReference>
<evidence type="ECO:0000259" key="7">
    <source>
        <dbReference type="PROSITE" id="PS51918"/>
    </source>
</evidence>
<dbReference type="STRING" id="36849.OXPF_14680"/>
<dbReference type="Proteomes" id="UP000050326">
    <property type="component" value="Unassembled WGS sequence"/>
</dbReference>
<feature type="domain" description="Radical SAM core" evidence="7">
    <location>
        <begin position="90"/>
        <end position="333"/>
    </location>
</feature>
<proteinExistence type="predicted"/>
<keyword evidence="5" id="KW-0408">Iron</keyword>
<dbReference type="InterPro" id="IPR000385">
    <property type="entry name" value="MoaA_NifB_PqqE_Fe-S-bd_CS"/>
</dbReference>
<keyword evidence="2" id="KW-0004">4Fe-4S</keyword>